<comment type="subcellular location">
    <subcellularLocation>
        <location evidence="1">Cell membrane</location>
        <topology evidence="1">Multi-pass membrane protein</topology>
    </subcellularLocation>
</comment>
<dbReference type="SUPFAM" id="SSF103473">
    <property type="entry name" value="MFS general substrate transporter"/>
    <property type="match status" value="1"/>
</dbReference>
<dbReference type="CDD" id="cd17324">
    <property type="entry name" value="MFS_NepI_like"/>
    <property type="match status" value="1"/>
</dbReference>
<protein>
    <submittedName>
        <fullName evidence="8">DHA1 family inner membrane transport protein</fullName>
    </submittedName>
</protein>
<dbReference type="GO" id="GO:0022857">
    <property type="term" value="F:transmembrane transporter activity"/>
    <property type="evidence" value="ECO:0007669"/>
    <property type="project" value="InterPro"/>
</dbReference>
<feature type="domain" description="Major facilitator superfamily (MFS) profile" evidence="7">
    <location>
        <begin position="1"/>
        <end position="373"/>
    </location>
</feature>
<keyword evidence="4 6" id="KW-1133">Transmembrane helix</keyword>
<dbReference type="Proteomes" id="UP000318380">
    <property type="component" value="Unassembled WGS sequence"/>
</dbReference>
<reference evidence="8 9" key="1">
    <citation type="submission" date="2019-06" db="EMBL/GenBank/DDBJ databases">
        <title>Sequencing the genomes of 1000 actinobacteria strains.</title>
        <authorList>
            <person name="Klenk H.-P."/>
        </authorList>
    </citation>
    <scope>NUCLEOTIDE SEQUENCE [LARGE SCALE GENOMIC DNA]</scope>
    <source>
        <strain evidence="8 9">DSM 24683</strain>
    </source>
</reference>
<dbReference type="InterPro" id="IPR020846">
    <property type="entry name" value="MFS_dom"/>
</dbReference>
<dbReference type="EMBL" id="VIVK01000001">
    <property type="protein sequence ID" value="TWD80024.1"/>
    <property type="molecule type" value="Genomic_DNA"/>
</dbReference>
<dbReference type="PANTHER" id="PTHR43124">
    <property type="entry name" value="PURINE EFFLUX PUMP PBUE"/>
    <property type="match status" value="1"/>
</dbReference>
<dbReference type="PROSITE" id="PS50850">
    <property type="entry name" value="MFS"/>
    <property type="match status" value="1"/>
</dbReference>
<comment type="caution">
    <text evidence="8">The sequence shown here is derived from an EMBL/GenBank/DDBJ whole genome shotgun (WGS) entry which is preliminary data.</text>
</comment>
<evidence type="ECO:0000256" key="5">
    <source>
        <dbReference type="ARBA" id="ARBA00023136"/>
    </source>
</evidence>
<dbReference type="InterPro" id="IPR011701">
    <property type="entry name" value="MFS"/>
</dbReference>
<evidence type="ECO:0000256" key="2">
    <source>
        <dbReference type="ARBA" id="ARBA00022475"/>
    </source>
</evidence>
<feature type="transmembrane region" description="Helical" evidence="6">
    <location>
        <begin position="230"/>
        <end position="252"/>
    </location>
</feature>
<dbReference type="InterPro" id="IPR036259">
    <property type="entry name" value="MFS_trans_sf"/>
</dbReference>
<gene>
    <name evidence="8" type="ORF">FB561_1090</name>
</gene>
<organism evidence="8 9">
    <name type="scientific">Kribbella amoyensis</name>
    <dbReference type="NCBI Taxonomy" id="996641"/>
    <lineage>
        <taxon>Bacteria</taxon>
        <taxon>Bacillati</taxon>
        <taxon>Actinomycetota</taxon>
        <taxon>Actinomycetes</taxon>
        <taxon>Propionibacteriales</taxon>
        <taxon>Kribbellaceae</taxon>
        <taxon>Kribbella</taxon>
    </lineage>
</organism>
<feature type="transmembrane region" description="Helical" evidence="6">
    <location>
        <begin position="154"/>
        <end position="177"/>
    </location>
</feature>
<dbReference type="Gene3D" id="1.20.1250.20">
    <property type="entry name" value="MFS general substrate transporter like domains"/>
    <property type="match status" value="2"/>
</dbReference>
<feature type="transmembrane region" description="Helical" evidence="6">
    <location>
        <begin position="259"/>
        <end position="279"/>
    </location>
</feature>
<accession>A0A561BMD4</accession>
<feature type="transmembrane region" description="Helical" evidence="6">
    <location>
        <begin position="33"/>
        <end position="54"/>
    </location>
</feature>
<dbReference type="InterPro" id="IPR050189">
    <property type="entry name" value="MFS_Efflux_Transporters"/>
</dbReference>
<dbReference type="GO" id="GO:0005886">
    <property type="term" value="C:plasma membrane"/>
    <property type="evidence" value="ECO:0007669"/>
    <property type="project" value="UniProtKB-SubCell"/>
</dbReference>
<proteinExistence type="predicted"/>
<keyword evidence="5 6" id="KW-0472">Membrane</keyword>
<keyword evidence="2" id="KW-1003">Cell membrane</keyword>
<evidence type="ECO:0000256" key="6">
    <source>
        <dbReference type="SAM" id="Phobius"/>
    </source>
</evidence>
<dbReference type="Pfam" id="PF07690">
    <property type="entry name" value="MFS_1"/>
    <property type="match status" value="1"/>
</dbReference>
<dbReference type="PANTHER" id="PTHR43124:SF3">
    <property type="entry name" value="CHLORAMPHENICOL EFFLUX PUMP RV0191"/>
    <property type="match status" value="1"/>
</dbReference>
<evidence type="ECO:0000256" key="1">
    <source>
        <dbReference type="ARBA" id="ARBA00004651"/>
    </source>
</evidence>
<name>A0A561BMD4_9ACTN</name>
<evidence type="ECO:0000259" key="7">
    <source>
        <dbReference type="PROSITE" id="PS50850"/>
    </source>
</evidence>
<evidence type="ECO:0000256" key="4">
    <source>
        <dbReference type="ARBA" id="ARBA00022989"/>
    </source>
</evidence>
<evidence type="ECO:0000256" key="3">
    <source>
        <dbReference type="ARBA" id="ARBA00022692"/>
    </source>
</evidence>
<dbReference type="AlphaFoldDB" id="A0A561BMD4"/>
<keyword evidence="9" id="KW-1185">Reference proteome</keyword>
<evidence type="ECO:0000313" key="9">
    <source>
        <dbReference type="Proteomes" id="UP000318380"/>
    </source>
</evidence>
<feature type="transmembrane region" description="Helical" evidence="6">
    <location>
        <begin position="99"/>
        <end position="117"/>
    </location>
</feature>
<feature type="transmembrane region" description="Helical" evidence="6">
    <location>
        <begin position="66"/>
        <end position="93"/>
    </location>
</feature>
<keyword evidence="3 6" id="KW-0812">Transmembrane</keyword>
<feature type="transmembrane region" description="Helical" evidence="6">
    <location>
        <begin position="197"/>
        <end position="218"/>
    </location>
</feature>
<feature type="transmembrane region" description="Helical" evidence="6">
    <location>
        <begin position="319"/>
        <end position="343"/>
    </location>
</feature>
<evidence type="ECO:0000313" key="8">
    <source>
        <dbReference type="EMBL" id="TWD80024.1"/>
    </source>
</evidence>
<sequence length="373" mass="36535">MLALGFGACAIGFCELAAIGVLGLVGDDLRSSVAATGYIVTAYALGVCVGGPLLAVATARMDRRSVLLAALSAFVVANVATAVAPSLAFLVVLRLVAGSIHGLYVGFATSHAAALAAPHRRGGAVALVFGGIAVATVLGAPLGRLFGEALGWRAAFWVVAAVSAVALIVVAGVVPSVREAVGAEVTGTLRAAMSPRVVAFLGLILLVMGGVFSLYTYVTEFLEHRTGTTGAGVSAVLLAFGLASAVGTILGGRLADRSAVATMTIGAGIATVALGALAVVGSSPVVVTVCLVVCGLSAFAYIPAFQLRLMSLAAPATDLAATLGASAANAGIALGAVAGGAALARGTDALVVVACALCAAGFIATLLVGRPRR</sequence>
<feature type="transmembrane region" description="Helical" evidence="6">
    <location>
        <begin position="124"/>
        <end position="142"/>
    </location>
</feature>
<feature type="transmembrane region" description="Helical" evidence="6">
    <location>
        <begin position="285"/>
        <end position="307"/>
    </location>
</feature>
<feature type="transmembrane region" description="Helical" evidence="6">
    <location>
        <begin position="349"/>
        <end position="369"/>
    </location>
</feature>